<dbReference type="GO" id="GO:0006355">
    <property type="term" value="P:regulation of DNA-templated transcription"/>
    <property type="evidence" value="ECO:0007669"/>
    <property type="project" value="InterPro"/>
</dbReference>
<dbReference type="EMBL" id="JACDUR010000006">
    <property type="protein sequence ID" value="MBA2894591.1"/>
    <property type="molecule type" value="Genomic_DNA"/>
</dbReference>
<keyword evidence="3" id="KW-0808">Transferase</keyword>
<comment type="caution">
    <text evidence="3">The sequence shown here is derived from an EMBL/GenBank/DDBJ whole genome shotgun (WGS) entry which is preliminary data.</text>
</comment>
<keyword evidence="4" id="KW-1185">Reference proteome</keyword>
<dbReference type="InterPro" id="IPR036390">
    <property type="entry name" value="WH_DNA-bd_sf"/>
</dbReference>
<gene>
    <name evidence="3" type="ORF">HNR30_005963</name>
</gene>
<dbReference type="Pfam" id="PF00480">
    <property type="entry name" value="ROK"/>
    <property type="match status" value="1"/>
</dbReference>
<dbReference type="InterPro" id="IPR036388">
    <property type="entry name" value="WH-like_DNA-bd_sf"/>
</dbReference>
<evidence type="ECO:0000313" key="4">
    <source>
        <dbReference type="Proteomes" id="UP000530928"/>
    </source>
</evidence>
<dbReference type="GO" id="GO:0016301">
    <property type="term" value="F:kinase activity"/>
    <property type="evidence" value="ECO:0007669"/>
    <property type="project" value="UniProtKB-KW"/>
</dbReference>
<evidence type="ECO:0000259" key="2">
    <source>
        <dbReference type="SMART" id="SM00419"/>
    </source>
</evidence>
<feature type="domain" description="HTH crp-type" evidence="2">
    <location>
        <begin position="21"/>
        <end position="77"/>
    </location>
</feature>
<dbReference type="PANTHER" id="PTHR18964:SF149">
    <property type="entry name" value="BIFUNCTIONAL UDP-N-ACETYLGLUCOSAMINE 2-EPIMERASE_N-ACETYLMANNOSAMINE KINASE"/>
    <property type="match status" value="1"/>
</dbReference>
<dbReference type="InterPro" id="IPR000600">
    <property type="entry name" value="ROK"/>
</dbReference>
<accession>A0A7W0CNU8</accession>
<keyword evidence="3" id="KW-0418">Kinase</keyword>
<dbReference type="Gene3D" id="3.30.420.40">
    <property type="match status" value="2"/>
</dbReference>
<reference evidence="3 4" key="1">
    <citation type="submission" date="2020-07" db="EMBL/GenBank/DDBJ databases">
        <title>Genomic Encyclopedia of Type Strains, Phase IV (KMG-IV): sequencing the most valuable type-strain genomes for metagenomic binning, comparative biology and taxonomic classification.</title>
        <authorList>
            <person name="Goeker M."/>
        </authorList>
    </citation>
    <scope>NUCLEOTIDE SEQUENCE [LARGE SCALE GENOMIC DNA]</scope>
    <source>
        <strain evidence="3 4">DSM 45533</strain>
    </source>
</reference>
<dbReference type="SMART" id="SM00419">
    <property type="entry name" value="HTH_CRP"/>
    <property type="match status" value="1"/>
</dbReference>
<protein>
    <submittedName>
        <fullName evidence="3">Putative NBD/HSP70 family sugar kinase</fullName>
    </submittedName>
</protein>
<dbReference type="InterPro" id="IPR012318">
    <property type="entry name" value="HTH_CRP"/>
</dbReference>
<comment type="similarity">
    <text evidence="1">Belongs to the ROK (NagC/XylR) family.</text>
</comment>
<dbReference type="InterPro" id="IPR043129">
    <property type="entry name" value="ATPase_NBD"/>
</dbReference>
<dbReference type="AlphaFoldDB" id="A0A7W0CNU8"/>
<proteinExistence type="inferred from homology"/>
<dbReference type="GO" id="GO:0003677">
    <property type="term" value="F:DNA binding"/>
    <property type="evidence" value="ECO:0007669"/>
    <property type="project" value="InterPro"/>
</dbReference>
<evidence type="ECO:0000313" key="3">
    <source>
        <dbReference type="EMBL" id="MBA2894591.1"/>
    </source>
</evidence>
<dbReference type="Pfam" id="PF13412">
    <property type="entry name" value="HTH_24"/>
    <property type="match status" value="1"/>
</dbReference>
<sequence>MHALPSGSPGVLRSLNERSVVAHLVDAAPLTRVDLAERTGLALPTVSRAVANLERAGLVTAVGHDTSRKGPAAALYDVRPAGGGAGLSVVISPVRLQVSLISLRGERLALVEREPEPLPAGAPLAQQIGALARRAFAQAGGGPEQVWHTVVAVPTIVDAAGYLHRDLPSPLPDFHQDAVVRILAITGGASTVENDINLAALGEGARGAARGLEQYVYLWVARSVAMGIVLGGRVHRGSRGAAGEISRMPIGDGDPADPALWESGPLHHAVSEAALRERTGMDAEELFAAAARGDGRAGELVAGLARYLARAVASIVPVLDPELVVLGGTVGGRPELLEPLRAELATLARLVPAVTRSALGEEAVLIGAEEVALRSLREELFQRVAG</sequence>
<organism evidence="3 4">
    <name type="scientific">Nonomuraea soli</name>
    <dbReference type="NCBI Taxonomy" id="1032476"/>
    <lineage>
        <taxon>Bacteria</taxon>
        <taxon>Bacillati</taxon>
        <taxon>Actinomycetota</taxon>
        <taxon>Actinomycetes</taxon>
        <taxon>Streptosporangiales</taxon>
        <taxon>Streptosporangiaceae</taxon>
        <taxon>Nonomuraea</taxon>
    </lineage>
</organism>
<dbReference type="Proteomes" id="UP000530928">
    <property type="component" value="Unassembled WGS sequence"/>
</dbReference>
<dbReference type="PANTHER" id="PTHR18964">
    <property type="entry name" value="ROK (REPRESSOR, ORF, KINASE) FAMILY"/>
    <property type="match status" value="1"/>
</dbReference>
<evidence type="ECO:0000256" key="1">
    <source>
        <dbReference type="ARBA" id="ARBA00006479"/>
    </source>
</evidence>
<dbReference type="RefSeq" id="WP_181613343.1">
    <property type="nucleotide sequence ID" value="NZ_BAABAM010000004.1"/>
</dbReference>
<dbReference type="SUPFAM" id="SSF46785">
    <property type="entry name" value="Winged helix' DNA-binding domain"/>
    <property type="match status" value="1"/>
</dbReference>
<dbReference type="SUPFAM" id="SSF53067">
    <property type="entry name" value="Actin-like ATPase domain"/>
    <property type="match status" value="1"/>
</dbReference>
<dbReference type="Gene3D" id="1.10.10.10">
    <property type="entry name" value="Winged helix-like DNA-binding domain superfamily/Winged helix DNA-binding domain"/>
    <property type="match status" value="1"/>
</dbReference>
<name>A0A7W0CNU8_9ACTN</name>